<dbReference type="Proteomes" id="UP000015101">
    <property type="component" value="Unassembled WGS sequence"/>
</dbReference>
<dbReference type="InterPro" id="IPR001878">
    <property type="entry name" value="Znf_CCHC"/>
</dbReference>
<evidence type="ECO:0000259" key="7">
    <source>
        <dbReference type="PROSITE" id="PS50158"/>
    </source>
</evidence>
<dbReference type="CTD" id="20206685"/>
<dbReference type="InterPro" id="IPR002058">
    <property type="entry name" value="PAP_assoc"/>
</dbReference>
<name>T1FCY6_HELRO</name>
<dbReference type="OrthoDB" id="407432at2759"/>
<dbReference type="Gene3D" id="4.10.60.10">
    <property type="entry name" value="Zinc finger, CCHC-type"/>
    <property type="match status" value="1"/>
</dbReference>
<keyword evidence="10" id="KW-1185">Reference proteome</keyword>
<dbReference type="SUPFAM" id="SSF57756">
    <property type="entry name" value="Retrovirus zinc finger-like domains"/>
    <property type="match status" value="1"/>
</dbReference>
<feature type="region of interest" description="Disordered" evidence="5">
    <location>
        <begin position="405"/>
        <end position="507"/>
    </location>
</feature>
<dbReference type="PROSITE" id="PS50158">
    <property type="entry name" value="ZF_CCHC"/>
    <property type="match status" value="1"/>
</dbReference>
<evidence type="ECO:0000313" key="10">
    <source>
        <dbReference type="Proteomes" id="UP000015101"/>
    </source>
</evidence>
<evidence type="ECO:0000313" key="9">
    <source>
        <dbReference type="EnsemblMetazoa" id="HelroP178225"/>
    </source>
</evidence>
<feature type="compositionally biased region" description="Low complexity" evidence="5">
    <location>
        <begin position="779"/>
        <end position="816"/>
    </location>
</feature>
<evidence type="ECO:0000256" key="4">
    <source>
        <dbReference type="PROSITE-ProRule" id="PRU00047"/>
    </source>
</evidence>
<proteinExistence type="predicted"/>
<dbReference type="AlphaFoldDB" id="T1FCY6"/>
<dbReference type="InterPro" id="IPR036875">
    <property type="entry name" value="Znf_CCHC_sf"/>
</dbReference>
<feature type="compositionally biased region" description="Low complexity" evidence="5">
    <location>
        <begin position="456"/>
        <end position="478"/>
    </location>
</feature>
<dbReference type="Pfam" id="PF00098">
    <property type="entry name" value="zf-CCHC"/>
    <property type="match status" value="1"/>
</dbReference>
<feature type="region of interest" description="Disordered" evidence="5">
    <location>
        <begin position="700"/>
        <end position="764"/>
    </location>
</feature>
<accession>T1FCY6</accession>
<dbReference type="PANTHER" id="PTHR12271">
    <property type="entry name" value="POLY A POLYMERASE CID PAP -RELATED"/>
    <property type="match status" value="1"/>
</dbReference>
<keyword evidence="1" id="KW-0808">Transferase</keyword>
<keyword evidence="3" id="KW-0460">Magnesium</keyword>
<dbReference type="GeneID" id="20206685"/>
<organism evidence="9 10">
    <name type="scientific">Helobdella robusta</name>
    <name type="common">Californian leech</name>
    <dbReference type="NCBI Taxonomy" id="6412"/>
    <lineage>
        <taxon>Eukaryota</taxon>
        <taxon>Metazoa</taxon>
        <taxon>Spiralia</taxon>
        <taxon>Lophotrochozoa</taxon>
        <taxon>Annelida</taxon>
        <taxon>Clitellata</taxon>
        <taxon>Hirudinea</taxon>
        <taxon>Rhynchobdellida</taxon>
        <taxon>Glossiphoniidae</taxon>
        <taxon>Helobdella</taxon>
    </lineage>
</organism>
<dbReference type="EMBL" id="AMQM01006330">
    <property type="status" value="NOT_ANNOTATED_CDS"/>
    <property type="molecule type" value="Genomic_DNA"/>
</dbReference>
<dbReference type="GO" id="GO:0003676">
    <property type="term" value="F:nucleic acid binding"/>
    <property type="evidence" value="ECO:0007669"/>
    <property type="project" value="InterPro"/>
</dbReference>
<dbReference type="EMBL" id="AMQM01006329">
    <property type="status" value="NOT_ANNOTATED_CDS"/>
    <property type="molecule type" value="Genomic_DNA"/>
</dbReference>
<keyword evidence="6" id="KW-0732">Signal</keyword>
<feature type="compositionally biased region" description="Low complexity" evidence="5">
    <location>
        <begin position="45"/>
        <end position="77"/>
    </location>
</feature>
<dbReference type="InParanoid" id="T1FCY6"/>
<dbReference type="Pfam" id="PF03828">
    <property type="entry name" value="PAP_assoc"/>
    <property type="match status" value="1"/>
</dbReference>
<feature type="region of interest" description="Disordered" evidence="5">
    <location>
        <begin position="778"/>
        <end position="816"/>
    </location>
</feature>
<keyword evidence="2" id="KW-0479">Metal-binding</keyword>
<reference evidence="9" key="3">
    <citation type="submission" date="2015-06" db="UniProtKB">
        <authorList>
            <consortium name="EnsemblMetazoa"/>
        </authorList>
    </citation>
    <scope>IDENTIFICATION</scope>
</reference>
<dbReference type="KEGG" id="hro:HELRODRAFT_178225"/>
<evidence type="ECO:0000256" key="1">
    <source>
        <dbReference type="ARBA" id="ARBA00022679"/>
    </source>
</evidence>
<dbReference type="EMBL" id="AMQM01006331">
    <property type="status" value="NOT_ANNOTATED_CDS"/>
    <property type="molecule type" value="Genomic_DNA"/>
</dbReference>
<dbReference type="HOGENOM" id="CLU_330180_0_0_1"/>
<dbReference type="EnsemblMetazoa" id="HelroT178225">
    <property type="protein sequence ID" value="HelroP178225"/>
    <property type="gene ID" value="HelroG178225"/>
</dbReference>
<dbReference type="Gene3D" id="1.10.1410.10">
    <property type="match status" value="1"/>
</dbReference>
<evidence type="ECO:0000256" key="6">
    <source>
        <dbReference type="SAM" id="SignalP"/>
    </source>
</evidence>
<dbReference type="RefSeq" id="XP_009024588.1">
    <property type="nucleotide sequence ID" value="XM_009026340.1"/>
</dbReference>
<dbReference type="GO" id="GO:0031123">
    <property type="term" value="P:RNA 3'-end processing"/>
    <property type="evidence" value="ECO:0000318"/>
    <property type="project" value="GO_Central"/>
</dbReference>
<feature type="compositionally biased region" description="Low complexity" evidence="5">
    <location>
        <begin position="620"/>
        <end position="651"/>
    </location>
</feature>
<feature type="compositionally biased region" description="Low complexity" evidence="5">
    <location>
        <begin position="701"/>
        <end position="764"/>
    </location>
</feature>
<reference evidence="10" key="1">
    <citation type="submission" date="2012-12" db="EMBL/GenBank/DDBJ databases">
        <authorList>
            <person name="Hellsten U."/>
            <person name="Grimwood J."/>
            <person name="Chapman J.A."/>
            <person name="Shapiro H."/>
            <person name="Aerts A."/>
            <person name="Otillar R.P."/>
            <person name="Terry A.Y."/>
            <person name="Boore J.L."/>
            <person name="Simakov O."/>
            <person name="Marletaz F."/>
            <person name="Cho S.-J."/>
            <person name="Edsinger-Gonzales E."/>
            <person name="Havlak P."/>
            <person name="Kuo D.-H."/>
            <person name="Larsson T."/>
            <person name="Lv J."/>
            <person name="Arendt D."/>
            <person name="Savage R."/>
            <person name="Osoegawa K."/>
            <person name="de Jong P."/>
            <person name="Lindberg D.R."/>
            <person name="Seaver E.C."/>
            <person name="Weisblat D.A."/>
            <person name="Putnam N.H."/>
            <person name="Grigoriev I.V."/>
            <person name="Rokhsar D.S."/>
        </authorList>
    </citation>
    <scope>NUCLEOTIDE SEQUENCE</scope>
</reference>
<evidence type="ECO:0000313" key="8">
    <source>
        <dbReference type="EMBL" id="ESN97430.1"/>
    </source>
</evidence>
<protein>
    <recommendedName>
        <fullName evidence="7">CCHC-type domain-containing protein</fullName>
    </recommendedName>
</protein>
<feature type="region of interest" description="Disordered" evidence="5">
    <location>
        <begin position="525"/>
        <end position="554"/>
    </location>
</feature>
<keyword evidence="4" id="KW-0862">Zinc</keyword>
<evidence type="ECO:0000256" key="5">
    <source>
        <dbReference type="SAM" id="MobiDB-lite"/>
    </source>
</evidence>
<evidence type="ECO:0000256" key="2">
    <source>
        <dbReference type="ARBA" id="ARBA00022723"/>
    </source>
</evidence>
<dbReference type="STRING" id="6412.T1FCY6"/>
<feature type="region of interest" description="Disordered" evidence="5">
    <location>
        <begin position="41"/>
        <end position="92"/>
    </location>
</feature>
<gene>
    <name evidence="9" type="primary">20206685</name>
    <name evidence="8" type="ORF">HELRODRAFT_178225</name>
</gene>
<feature type="compositionally biased region" description="Low complexity" evidence="5">
    <location>
        <begin position="416"/>
        <end position="444"/>
    </location>
</feature>
<dbReference type="EMBL" id="KB097379">
    <property type="protein sequence ID" value="ESN97430.1"/>
    <property type="molecule type" value="Genomic_DNA"/>
</dbReference>
<dbReference type="SUPFAM" id="SSF81631">
    <property type="entry name" value="PAP/OAS1 substrate-binding domain"/>
    <property type="match status" value="1"/>
</dbReference>
<feature type="compositionally biased region" description="Acidic residues" evidence="5">
    <location>
        <begin position="81"/>
        <end position="92"/>
    </location>
</feature>
<feature type="domain" description="CCHC-type" evidence="7">
    <location>
        <begin position="369"/>
        <end position="383"/>
    </location>
</feature>
<keyword evidence="4" id="KW-0863">Zinc-finger</keyword>
<sequence>MVVLVMMVVVVCPPSCCVLCRGMGHTKGNCPKEILPSIVPRHRSTSSSAPSSSSLPPSSSPSSFPFSSSSLQNNNHNHNGDDDDDVGDEDYGDDEHVQVLDEILMKIMERCQPSEIELREREKVRKELESVIREIYPGFRLHDHHKVDSGETFVGRLAQHNTRLLWTYSEIDERVKPLVYAMKRMAKSCQIDDASKGRLSSYAYTLMVIFFLQRGVHPPVLPVLQEFNNVNNEETIIEKWNVWFFDDLEVIKTRWSDYRRNRFSVGELWLRMMIFYSESFDFTSLVISIRQLEPVRKFEKSWCGCLIAIEDPFILDHNLGSVALYILKTLRHARNRFVVPQQDARIAPEDYFFNSKAINKSGPPSSRGCRKCGKIGHFIAECPLRKNNTAKVLVSSKYKNMAGLYDQRPKQKQHNTRNNNNDHNCISHGNNNNNNNNDDTNNNNDKIKKQMNSGDINDGSNVFNDNNINNDISTNKNINNDDDSSDCNINNNSNNGNNNNVKVARGNEDNNNHIHELIKLMHQNQLAQQQQHYHQQQHQQQQYHRQHQQHQQQPQVLNLPTKLPFSSVPLVVDANMQQQQQQHYVIPQQQQQQQPNTYASGEIMKQSVDVDIQHPKQQHSKQLQQQHPPLPQQQNRPQQQQHPQQQPNHPQQQPIFLLKQQQLLPQQILQQPMLPMFNTLQRPLIFYNANYQDNLYSNISQHSQHQQQQLPQHQPQQQPQQHQPQQHQPQQHQPQQHQLHQLQSQQHQLHQQSQHPQQSQQRQQNVPFLQKSNSNFLYQQQQQHPQQQQQHPQQQQQHPQQQQQHPQQQQQKTISAKAASKKLSSISSSYFYISCGLNIRIMDVSIYSEYNETIMWRRVRMQRCAHLPC</sequence>
<dbReference type="eggNOG" id="KOG2277">
    <property type="taxonomic scope" value="Eukaryota"/>
</dbReference>
<dbReference type="PANTHER" id="PTHR12271:SF66">
    <property type="entry name" value="TERMINAL URIDYLYLTRANSFERASE TAILOR"/>
    <property type="match status" value="1"/>
</dbReference>
<evidence type="ECO:0000256" key="3">
    <source>
        <dbReference type="ARBA" id="ARBA00022842"/>
    </source>
</evidence>
<reference evidence="8 10" key="2">
    <citation type="journal article" date="2013" name="Nature">
        <title>Insights into bilaterian evolution from three spiralian genomes.</title>
        <authorList>
            <person name="Simakov O."/>
            <person name="Marletaz F."/>
            <person name="Cho S.J."/>
            <person name="Edsinger-Gonzales E."/>
            <person name="Havlak P."/>
            <person name="Hellsten U."/>
            <person name="Kuo D.H."/>
            <person name="Larsson T."/>
            <person name="Lv J."/>
            <person name="Arendt D."/>
            <person name="Savage R."/>
            <person name="Osoegawa K."/>
            <person name="de Jong P."/>
            <person name="Grimwood J."/>
            <person name="Chapman J.A."/>
            <person name="Shapiro H."/>
            <person name="Aerts A."/>
            <person name="Otillar R.P."/>
            <person name="Terry A.Y."/>
            <person name="Boore J.L."/>
            <person name="Grigoriev I.V."/>
            <person name="Lindberg D.R."/>
            <person name="Seaver E.C."/>
            <person name="Weisblat D.A."/>
            <person name="Putnam N.H."/>
            <person name="Rokhsar D.S."/>
        </authorList>
    </citation>
    <scope>NUCLEOTIDE SEQUENCE</scope>
</reference>
<feature type="signal peptide" evidence="6">
    <location>
        <begin position="1"/>
        <end position="17"/>
    </location>
</feature>
<dbReference type="SMART" id="SM00343">
    <property type="entry name" value="ZnF_C2HC"/>
    <property type="match status" value="2"/>
</dbReference>
<feature type="compositionally biased region" description="Low complexity" evidence="5">
    <location>
        <begin position="486"/>
        <end position="500"/>
    </location>
</feature>
<dbReference type="GO" id="GO:0008270">
    <property type="term" value="F:zinc ion binding"/>
    <property type="evidence" value="ECO:0007669"/>
    <property type="project" value="UniProtKB-KW"/>
</dbReference>
<feature type="chain" id="PRO_5010980523" description="CCHC-type domain-containing protein" evidence="6">
    <location>
        <begin position="18"/>
        <end position="869"/>
    </location>
</feature>
<dbReference type="GO" id="GO:0050265">
    <property type="term" value="F:RNA uridylyltransferase activity"/>
    <property type="evidence" value="ECO:0000318"/>
    <property type="project" value="GO_Central"/>
</dbReference>
<feature type="region of interest" description="Disordered" evidence="5">
    <location>
        <begin position="613"/>
        <end position="651"/>
    </location>
</feature>